<proteinExistence type="predicted"/>
<dbReference type="Pfam" id="PF07762">
    <property type="entry name" value="DUF1618"/>
    <property type="match status" value="1"/>
</dbReference>
<dbReference type="PANTHER" id="PTHR33074">
    <property type="entry name" value="EXPRESSED PROTEIN-RELATED"/>
    <property type="match status" value="1"/>
</dbReference>
<dbReference type="PANTHER" id="PTHR33074:SF139">
    <property type="entry name" value="OS09G0567000 PROTEIN"/>
    <property type="match status" value="1"/>
</dbReference>
<organism evidence="2 3">
    <name type="scientific">Urochloa decumbens</name>
    <dbReference type="NCBI Taxonomy" id="240449"/>
    <lineage>
        <taxon>Eukaryota</taxon>
        <taxon>Viridiplantae</taxon>
        <taxon>Streptophyta</taxon>
        <taxon>Embryophyta</taxon>
        <taxon>Tracheophyta</taxon>
        <taxon>Spermatophyta</taxon>
        <taxon>Magnoliopsida</taxon>
        <taxon>Liliopsida</taxon>
        <taxon>Poales</taxon>
        <taxon>Poaceae</taxon>
        <taxon>PACMAD clade</taxon>
        <taxon>Panicoideae</taxon>
        <taxon>Panicodae</taxon>
        <taxon>Paniceae</taxon>
        <taxon>Melinidinae</taxon>
        <taxon>Urochloa</taxon>
    </lineage>
</organism>
<evidence type="ECO:0000313" key="2">
    <source>
        <dbReference type="EMBL" id="CAL4909571.1"/>
    </source>
</evidence>
<dbReference type="Proteomes" id="UP001497457">
    <property type="component" value="Chromosome 12b"/>
</dbReference>
<dbReference type="AlphaFoldDB" id="A0ABC8WGY8"/>
<evidence type="ECO:0000259" key="1">
    <source>
        <dbReference type="Pfam" id="PF07762"/>
    </source>
</evidence>
<feature type="domain" description="DUF1618" evidence="1">
    <location>
        <begin position="248"/>
        <end position="406"/>
    </location>
</feature>
<keyword evidence="3" id="KW-1185">Reference proteome</keyword>
<sequence length="464" mass="52205">MDTQKYFIHLQKGTLHPPVLWRRPEDDDDAAAGIPWVLLDLEAYVADHRNATTAYSLSESAKEIQVTFFFARPPRFSYFCVFCPGRDHTEIPIEPKILAMDEGLVLLRIFVSPEKELNRDRDFYLYQANGAEDGGPPSLIRLPRLPGLVRCLFDYDNVGLLRCNEKTDFIVAALCDVDAGRFMDEGFKEREGQFALFVYNSKCQAWSVNVVSLDHQQLRKQPVPGEWFLHFNSKVITIGGEAGTMGFVDLWRGIILCDVLEGNPNLSYVPLPKPKVQGRLRRGEAGLHRDIAVIRGQIKYVELETTGDPSLFRTRRYANDGWMAWKYSRPVAAANSAAAANSSSDDWRMECAIGSSDDICVDDNPHLELLPRPEDKEGRPLPPFKGLAICHPALSLSGDGDDDTVYFMNKMFPGDDKAWVIAVNMRTKELLGVARFAAERTDVVIFTYAHSRISKYLTGGGIIY</sequence>
<gene>
    <name evidence="2" type="ORF">URODEC1_LOCUS13798</name>
</gene>
<protein>
    <recommendedName>
        <fullName evidence="1">DUF1618 domain-containing protein</fullName>
    </recommendedName>
</protein>
<evidence type="ECO:0000313" key="3">
    <source>
        <dbReference type="Proteomes" id="UP001497457"/>
    </source>
</evidence>
<reference evidence="2" key="1">
    <citation type="submission" date="2024-10" db="EMBL/GenBank/DDBJ databases">
        <authorList>
            <person name="Ryan C."/>
        </authorList>
    </citation>
    <scope>NUCLEOTIDE SEQUENCE [LARGE SCALE GENOMIC DNA]</scope>
</reference>
<name>A0ABC8WGY8_9POAL</name>
<dbReference type="EMBL" id="OZ075122">
    <property type="protein sequence ID" value="CAL4909571.1"/>
    <property type="molecule type" value="Genomic_DNA"/>
</dbReference>
<dbReference type="InterPro" id="IPR011676">
    <property type="entry name" value="DUF1618"/>
</dbReference>
<accession>A0ABC8WGY8</accession>